<evidence type="ECO:0000256" key="5">
    <source>
        <dbReference type="ARBA" id="ARBA00022984"/>
    </source>
</evidence>
<dbReference type="UniPathway" id="UPA00219"/>
<dbReference type="GO" id="GO:0008360">
    <property type="term" value="P:regulation of cell shape"/>
    <property type="evidence" value="ECO:0007669"/>
    <property type="project" value="UniProtKB-UniRule"/>
</dbReference>
<dbReference type="InterPro" id="IPR036366">
    <property type="entry name" value="PGBDSf"/>
</dbReference>
<dbReference type="Pfam" id="PF20142">
    <property type="entry name" value="Scaffold"/>
    <property type="match status" value="1"/>
</dbReference>
<dbReference type="PANTHER" id="PTHR41533">
    <property type="entry name" value="L,D-TRANSPEPTIDASE HI_1667-RELATED"/>
    <property type="match status" value="1"/>
</dbReference>
<keyword evidence="5 7" id="KW-0573">Peptidoglycan synthesis</keyword>
<comment type="pathway">
    <text evidence="1 7">Cell wall biogenesis; peptidoglycan biosynthesis.</text>
</comment>
<dbReference type="InterPro" id="IPR036365">
    <property type="entry name" value="PGBD-like_sf"/>
</dbReference>
<organism evidence="10 11">
    <name type="scientific">Ramlibacter lithotrophicus</name>
    <dbReference type="NCBI Taxonomy" id="2606681"/>
    <lineage>
        <taxon>Bacteria</taxon>
        <taxon>Pseudomonadati</taxon>
        <taxon>Pseudomonadota</taxon>
        <taxon>Betaproteobacteria</taxon>
        <taxon>Burkholderiales</taxon>
        <taxon>Comamonadaceae</taxon>
        <taxon>Ramlibacter</taxon>
    </lineage>
</organism>
<dbReference type="InterPro" id="IPR052905">
    <property type="entry name" value="LD-transpeptidase_YkuD-like"/>
</dbReference>
<keyword evidence="3" id="KW-0808">Transferase</keyword>
<dbReference type="Proteomes" id="UP000521868">
    <property type="component" value="Unassembled WGS sequence"/>
</dbReference>
<feature type="chain" id="PRO_5031119072" evidence="8">
    <location>
        <begin position="25"/>
        <end position="521"/>
    </location>
</feature>
<evidence type="ECO:0000313" key="11">
    <source>
        <dbReference type="Proteomes" id="UP000521868"/>
    </source>
</evidence>
<feature type="domain" description="L,D-TPase catalytic" evidence="9">
    <location>
        <begin position="272"/>
        <end position="455"/>
    </location>
</feature>
<evidence type="ECO:0000256" key="2">
    <source>
        <dbReference type="ARBA" id="ARBA00005992"/>
    </source>
</evidence>
<protein>
    <submittedName>
        <fullName evidence="10">L,D-transpeptidase family protein</fullName>
    </submittedName>
</protein>
<dbReference type="GO" id="GO:0016740">
    <property type="term" value="F:transferase activity"/>
    <property type="evidence" value="ECO:0007669"/>
    <property type="project" value="UniProtKB-KW"/>
</dbReference>
<evidence type="ECO:0000256" key="1">
    <source>
        <dbReference type="ARBA" id="ARBA00004752"/>
    </source>
</evidence>
<dbReference type="GO" id="GO:0009252">
    <property type="term" value="P:peptidoglycan biosynthetic process"/>
    <property type="evidence" value="ECO:0007669"/>
    <property type="project" value="UniProtKB-UniPathway"/>
</dbReference>
<dbReference type="PANTHER" id="PTHR41533:SF2">
    <property type="entry name" value="BLR7131 PROTEIN"/>
    <property type="match status" value="1"/>
</dbReference>
<evidence type="ECO:0000256" key="3">
    <source>
        <dbReference type="ARBA" id="ARBA00022679"/>
    </source>
</evidence>
<evidence type="ECO:0000256" key="4">
    <source>
        <dbReference type="ARBA" id="ARBA00022960"/>
    </source>
</evidence>
<dbReference type="InterPro" id="IPR005490">
    <property type="entry name" value="LD_TPept_cat_dom"/>
</dbReference>
<reference evidence="10 11" key="1">
    <citation type="journal article" date="2020" name="Nature">
        <title>Bacterial chemolithoautotrophy via manganese oxidation.</title>
        <authorList>
            <person name="Yu H."/>
            <person name="Leadbetter J.R."/>
        </authorList>
    </citation>
    <scope>NUCLEOTIDE SEQUENCE [LARGE SCALE GENOMIC DNA]</scope>
    <source>
        <strain evidence="10 11">RBP-1</strain>
    </source>
</reference>
<keyword evidence="6 7" id="KW-0961">Cell wall biogenesis/degradation</keyword>
<dbReference type="GO" id="GO:0004180">
    <property type="term" value="F:carboxypeptidase activity"/>
    <property type="evidence" value="ECO:0007669"/>
    <property type="project" value="UniProtKB-ARBA"/>
</dbReference>
<evidence type="ECO:0000256" key="6">
    <source>
        <dbReference type="ARBA" id="ARBA00023316"/>
    </source>
</evidence>
<dbReference type="InterPro" id="IPR038063">
    <property type="entry name" value="Transpep_catalytic_dom"/>
</dbReference>
<dbReference type="SUPFAM" id="SSF141523">
    <property type="entry name" value="L,D-transpeptidase catalytic domain-like"/>
    <property type="match status" value="1"/>
</dbReference>
<dbReference type="SUPFAM" id="SSF47090">
    <property type="entry name" value="PGBD-like"/>
    <property type="match status" value="1"/>
</dbReference>
<comment type="similarity">
    <text evidence="2">Belongs to the YkuD family.</text>
</comment>
<dbReference type="Gene3D" id="1.10.101.10">
    <property type="entry name" value="PGBD-like superfamily/PGBD"/>
    <property type="match status" value="1"/>
</dbReference>
<comment type="caution">
    <text evidence="10">The sequence shown here is derived from an EMBL/GenBank/DDBJ whole genome shotgun (WGS) entry which is preliminary data.</text>
</comment>
<dbReference type="Pfam" id="PF03734">
    <property type="entry name" value="YkuD"/>
    <property type="match status" value="1"/>
</dbReference>
<feature type="signal peptide" evidence="8">
    <location>
        <begin position="1"/>
        <end position="24"/>
    </location>
</feature>
<proteinExistence type="inferred from homology"/>
<feature type="active site" description="Proton donor/acceptor" evidence="7">
    <location>
        <position position="408"/>
    </location>
</feature>
<dbReference type="AlphaFoldDB" id="A0A7X6I5E9"/>
<dbReference type="GO" id="GO:0071555">
    <property type="term" value="P:cell wall organization"/>
    <property type="evidence" value="ECO:0007669"/>
    <property type="project" value="UniProtKB-UniRule"/>
</dbReference>
<evidence type="ECO:0000256" key="7">
    <source>
        <dbReference type="PROSITE-ProRule" id="PRU01373"/>
    </source>
</evidence>
<dbReference type="InterPro" id="IPR002477">
    <property type="entry name" value="Peptidoglycan-bd-like"/>
</dbReference>
<sequence length="521" mass="57562">MLPLPVRKLLFALSLCGTTALASAQLQWFEAGQPTNEAMHAARVLAAAGEHGLDPADYAAPALQSRLAAAADGPAAGELEQRELGAALTAALQRYLTDLQRGRVDPRQLHAGFNLPRRPGVDTLGLLGDALAARRLPQALREAEPQLPMYANLRHALARYRGLEGHPAWAARLPPLPARKLVAGQAWAGLAAMARRLEALGDLEPGHAAPERFDARLVDALQAFQERHGLTPDGVLGAATLRELDVVPAARVRQIELAMERLRWTPLLQAPRMIVVNIPEFVLRAYEVSDHRIDVRLTMKVIVGKALRTRTPLLAEAMRFIEFSPYWNVPPSIARDETVPRLRRDPGYLQREGLEFVTPSGQVVTTLDPSYLEAVLRGDWRIRQRPGPQNALGGIKFVFPNNANIYLHDTPARRLFERERRDFSHGCIRLEAPAALARFVLRDQPPWTGDRIREAMDAGVASTLRLEQPVPVLIAYSTVVARTGTVYFYRDLYGHDAVLDRALRQRAAGLPPLHGRKGPVP</sequence>
<feature type="active site" description="Nucleophile" evidence="7">
    <location>
        <position position="427"/>
    </location>
</feature>
<dbReference type="PROSITE" id="PS52029">
    <property type="entry name" value="LD_TPASE"/>
    <property type="match status" value="1"/>
</dbReference>
<gene>
    <name evidence="10" type="ORF">RAMLITH_04700</name>
</gene>
<evidence type="ECO:0000313" key="10">
    <source>
        <dbReference type="EMBL" id="NKE65110.1"/>
    </source>
</evidence>
<dbReference type="CDD" id="cd16913">
    <property type="entry name" value="YkuD_like"/>
    <property type="match status" value="1"/>
</dbReference>
<dbReference type="RefSeq" id="WP_168106140.1">
    <property type="nucleotide sequence ID" value="NZ_VTOX01000001.1"/>
</dbReference>
<dbReference type="Pfam" id="PF01471">
    <property type="entry name" value="PG_binding_1"/>
    <property type="match status" value="1"/>
</dbReference>
<evidence type="ECO:0000256" key="8">
    <source>
        <dbReference type="SAM" id="SignalP"/>
    </source>
</evidence>
<keyword evidence="8" id="KW-0732">Signal</keyword>
<keyword evidence="4 7" id="KW-0133">Cell shape</keyword>
<keyword evidence="11" id="KW-1185">Reference proteome</keyword>
<dbReference type="Gene3D" id="2.40.440.10">
    <property type="entry name" value="L,D-transpeptidase catalytic domain-like"/>
    <property type="match status" value="1"/>
</dbReference>
<evidence type="ECO:0000259" key="9">
    <source>
        <dbReference type="PROSITE" id="PS52029"/>
    </source>
</evidence>
<dbReference type="InterPro" id="IPR045380">
    <property type="entry name" value="LD_TPept_scaffold_dom"/>
</dbReference>
<accession>A0A7X6I5E9</accession>
<dbReference type="EMBL" id="VTOX01000001">
    <property type="protein sequence ID" value="NKE65110.1"/>
    <property type="molecule type" value="Genomic_DNA"/>
</dbReference>
<name>A0A7X6I5E9_9BURK</name>